<keyword evidence="6" id="KW-0560">Oxidoreductase</keyword>
<keyword evidence="3 10" id="KW-0812">Transmembrane</keyword>
<name>A0A9Y1FLG6_9ARCH</name>
<evidence type="ECO:0000256" key="6">
    <source>
        <dbReference type="ARBA" id="ARBA00023002"/>
    </source>
</evidence>
<dbReference type="EMBL" id="CP084166">
    <property type="protein sequence ID" value="UJG41320.1"/>
    <property type="molecule type" value="Genomic_DNA"/>
</dbReference>
<gene>
    <name evidence="12" type="ORF">K9W45_02395</name>
</gene>
<evidence type="ECO:0000256" key="9">
    <source>
        <dbReference type="ARBA" id="ARBA00023284"/>
    </source>
</evidence>
<reference evidence="12" key="1">
    <citation type="journal article" date="2022" name="Nat. Microbiol.">
        <title>Unique mobile elements and scalable gene flow at the prokaryote-eukaryote boundary revealed by circularized Asgard archaea genomes.</title>
        <authorList>
            <person name="Wu F."/>
            <person name="Speth D.R."/>
            <person name="Philosof A."/>
            <person name="Cremiere A."/>
            <person name="Narayanan A."/>
            <person name="Barco R.A."/>
            <person name="Connon S.A."/>
            <person name="Amend J.P."/>
            <person name="Antoshechkin I.A."/>
            <person name="Orphan V.J."/>
        </authorList>
    </citation>
    <scope>NUCLEOTIDE SEQUENCE</scope>
    <source>
        <strain evidence="12">PM71</strain>
    </source>
</reference>
<dbReference type="InterPro" id="IPR044698">
    <property type="entry name" value="VKOR/LTO1"/>
</dbReference>
<dbReference type="InterPro" id="IPR012932">
    <property type="entry name" value="VKOR"/>
</dbReference>
<evidence type="ECO:0000256" key="4">
    <source>
        <dbReference type="ARBA" id="ARBA00022719"/>
    </source>
</evidence>
<dbReference type="GO" id="GO:0016491">
    <property type="term" value="F:oxidoreductase activity"/>
    <property type="evidence" value="ECO:0007669"/>
    <property type="project" value="UniProtKB-KW"/>
</dbReference>
<evidence type="ECO:0000313" key="12">
    <source>
        <dbReference type="EMBL" id="UJG41320.1"/>
    </source>
</evidence>
<dbReference type="GO" id="GO:0048038">
    <property type="term" value="F:quinone binding"/>
    <property type="evidence" value="ECO:0007669"/>
    <property type="project" value="UniProtKB-KW"/>
</dbReference>
<evidence type="ECO:0000256" key="3">
    <source>
        <dbReference type="ARBA" id="ARBA00022692"/>
    </source>
</evidence>
<feature type="transmembrane region" description="Helical" evidence="10">
    <location>
        <begin position="121"/>
        <end position="138"/>
    </location>
</feature>
<keyword evidence="7 10" id="KW-0472">Membrane</keyword>
<feature type="domain" description="Vitamin K epoxide reductase" evidence="11">
    <location>
        <begin position="4"/>
        <end position="140"/>
    </location>
</feature>
<keyword evidence="5 10" id="KW-1133">Transmembrane helix</keyword>
<keyword evidence="4" id="KW-0874">Quinone</keyword>
<feature type="transmembrane region" description="Helical" evidence="10">
    <location>
        <begin position="7"/>
        <end position="27"/>
    </location>
</feature>
<dbReference type="Pfam" id="PF07884">
    <property type="entry name" value="VKOR"/>
    <property type="match status" value="1"/>
</dbReference>
<evidence type="ECO:0000256" key="8">
    <source>
        <dbReference type="ARBA" id="ARBA00023157"/>
    </source>
</evidence>
<dbReference type="GO" id="GO:0016020">
    <property type="term" value="C:membrane"/>
    <property type="evidence" value="ECO:0007669"/>
    <property type="project" value="UniProtKB-SubCell"/>
</dbReference>
<comment type="similarity">
    <text evidence="2">Belongs to the VKOR family.</text>
</comment>
<dbReference type="Gene3D" id="1.20.1440.130">
    <property type="entry name" value="VKOR domain"/>
    <property type="match status" value="1"/>
</dbReference>
<evidence type="ECO:0000259" key="11">
    <source>
        <dbReference type="SMART" id="SM00756"/>
    </source>
</evidence>
<dbReference type="Proteomes" id="UP001201020">
    <property type="component" value="Chromosome"/>
</dbReference>
<keyword evidence="9" id="KW-0676">Redox-active center</keyword>
<proteinExistence type="inferred from homology"/>
<dbReference type="InterPro" id="IPR038354">
    <property type="entry name" value="VKOR_sf"/>
</dbReference>
<sequence>MKNYSKLIKFSTVIALLGFLVSLFLLYSELTNSFYCVIEKQFFDCAEVNRSSYATILGIPISLMGAVYYLFIIITAIMITKQVKEKLLLDILLPVTTTAGLIFSVYLTLIEALVIKKFCEYCLTSAICSLILALIYLIRPIAKLKKFTARKVNTS</sequence>
<dbReference type="AlphaFoldDB" id="A0A9Y1FLG6"/>
<evidence type="ECO:0000256" key="1">
    <source>
        <dbReference type="ARBA" id="ARBA00004141"/>
    </source>
</evidence>
<protein>
    <submittedName>
        <fullName evidence="12">Vitamin K epoxide reductase family protein</fullName>
    </submittedName>
</protein>
<comment type="subcellular location">
    <subcellularLocation>
        <location evidence="1">Membrane</location>
        <topology evidence="1">Multi-pass membrane protein</topology>
    </subcellularLocation>
</comment>
<organism evidence="12">
    <name type="scientific">Candidatus Heimdallarchaeum aukensis</name>
    <dbReference type="NCBI Taxonomy" id="2876573"/>
    <lineage>
        <taxon>Archaea</taxon>
        <taxon>Promethearchaeati</taxon>
        <taxon>Candidatus Heimdallarchaeota</taxon>
        <taxon>Candidatus Heimdallarchaeia (ex Rinke et al. 2021) (nom. nud.)</taxon>
        <taxon>Candidatus Heimdallarchaeales</taxon>
        <taxon>Candidatus Heimdallarchaeaceae</taxon>
        <taxon>Candidatus Heimdallarchaeum</taxon>
    </lineage>
</organism>
<keyword evidence="8" id="KW-1015">Disulfide bond</keyword>
<feature type="transmembrane region" description="Helical" evidence="10">
    <location>
        <begin position="91"/>
        <end position="115"/>
    </location>
</feature>
<feature type="transmembrane region" description="Helical" evidence="10">
    <location>
        <begin position="56"/>
        <end position="79"/>
    </location>
</feature>
<dbReference type="PANTHER" id="PTHR34573:SF1">
    <property type="entry name" value="VITAMIN K EPOXIDE REDUCTASE DOMAIN-CONTAINING PROTEIN"/>
    <property type="match status" value="1"/>
</dbReference>
<accession>A0A9Y1FLG6</accession>
<evidence type="ECO:0000256" key="7">
    <source>
        <dbReference type="ARBA" id="ARBA00023136"/>
    </source>
</evidence>
<dbReference type="SMART" id="SM00756">
    <property type="entry name" value="VKc"/>
    <property type="match status" value="1"/>
</dbReference>
<dbReference type="PANTHER" id="PTHR34573">
    <property type="entry name" value="VKC DOMAIN-CONTAINING PROTEIN"/>
    <property type="match status" value="1"/>
</dbReference>
<dbReference type="CDD" id="cd12916">
    <property type="entry name" value="VKOR_1"/>
    <property type="match status" value="1"/>
</dbReference>
<evidence type="ECO:0000256" key="5">
    <source>
        <dbReference type="ARBA" id="ARBA00022989"/>
    </source>
</evidence>
<evidence type="ECO:0000256" key="10">
    <source>
        <dbReference type="SAM" id="Phobius"/>
    </source>
</evidence>
<evidence type="ECO:0000256" key="2">
    <source>
        <dbReference type="ARBA" id="ARBA00006214"/>
    </source>
</evidence>